<keyword evidence="2" id="KW-0560">Oxidoreductase</keyword>
<dbReference type="RefSeq" id="WP_034222251.1">
    <property type="nucleotide sequence ID" value="NZ_AXCW01000015.1"/>
</dbReference>
<dbReference type="PANTHER" id="PTHR48106:SF13">
    <property type="entry name" value="QUINONE OXIDOREDUCTASE-RELATED"/>
    <property type="match status" value="1"/>
</dbReference>
<dbReference type="InterPro" id="IPR013149">
    <property type="entry name" value="ADH-like_C"/>
</dbReference>
<dbReference type="Proteomes" id="UP000019753">
    <property type="component" value="Unassembled WGS sequence"/>
</dbReference>
<gene>
    <name evidence="4" type="ORF">N866_03910</name>
</gene>
<dbReference type="Gene3D" id="3.90.180.10">
    <property type="entry name" value="Medium-chain alcohol dehydrogenases, catalytic domain"/>
    <property type="match status" value="1"/>
</dbReference>
<protein>
    <submittedName>
        <fullName evidence="4">NADPH--quinone reductase</fullName>
    </submittedName>
</protein>
<reference evidence="4 5" key="1">
    <citation type="submission" date="2014-01" db="EMBL/GenBank/DDBJ databases">
        <title>Actinotalea ferrariae CF5-4.</title>
        <authorList>
            <person name="Chen F."/>
            <person name="Li Y."/>
            <person name="Wang G."/>
        </authorList>
    </citation>
    <scope>NUCLEOTIDE SEQUENCE [LARGE SCALE GENOMIC DNA]</scope>
    <source>
        <strain evidence="4 5">CF5-4</strain>
    </source>
</reference>
<dbReference type="GO" id="GO:0005829">
    <property type="term" value="C:cytosol"/>
    <property type="evidence" value="ECO:0007669"/>
    <property type="project" value="TreeGrafter"/>
</dbReference>
<sequence length="327" mass="33605">MRAVLATTPGGPEVLSVEQCPDPTAVPGRVVVAVEAAGVNFVDTYRRAGRYPMPFPHVVGSEGAGRVLAVGDDVTSVRVGDRVGWVSGSDGTYAEQTAVDADALVPLPEDLPADVAAAALLQGMTAQYLVASTFPVTEGQHVLVHAGAGGTGLLLTQLATARGASVVTTVSTEAKAELSRDAGAAHVIRYDALGDLTAELPPLVRELTAGGVHTVFDGVGRSTFDASLASLRLRGGLALFGASSGPVPPVDPQRLNAAGSVFLTRPFLAHYIATREELLGRASDVLGRVADGSLQVRVGERFPLADAAAAHRALEGRRTTGKVLLVP</sequence>
<dbReference type="InterPro" id="IPR011032">
    <property type="entry name" value="GroES-like_sf"/>
</dbReference>
<evidence type="ECO:0000256" key="1">
    <source>
        <dbReference type="ARBA" id="ARBA00022857"/>
    </source>
</evidence>
<dbReference type="AlphaFoldDB" id="A0A021VUK1"/>
<dbReference type="EMBL" id="AXCW01000015">
    <property type="protein sequence ID" value="EYR64831.1"/>
    <property type="molecule type" value="Genomic_DNA"/>
</dbReference>
<dbReference type="InterPro" id="IPR036291">
    <property type="entry name" value="NAD(P)-bd_dom_sf"/>
</dbReference>
<dbReference type="Pfam" id="PF00107">
    <property type="entry name" value="ADH_zinc_N"/>
    <property type="match status" value="1"/>
</dbReference>
<dbReference type="PANTHER" id="PTHR48106">
    <property type="entry name" value="QUINONE OXIDOREDUCTASE PIG3-RELATED"/>
    <property type="match status" value="1"/>
</dbReference>
<keyword evidence="1" id="KW-0521">NADP</keyword>
<dbReference type="SUPFAM" id="SSF51735">
    <property type="entry name" value="NAD(P)-binding Rossmann-fold domains"/>
    <property type="match status" value="1"/>
</dbReference>
<accession>A0A021VUK1</accession>
<dbReference type="Gene3D" id="3.40.50.720">
    <property type="entry name" value="NAD(P)-binding Rossmann-like Domain"/>
    <property type="match status" value="1"/>
</dbReference>
<name>A0A021VUK1_9CELL</name>
<dbReference type="InterPro" id="IPR020843">
    <property type="entry name" value="ER"/>
</dbReference>
<feature type="domain" description="Enoyl reductase (ER)" evidence="3">
    <location>
        <begin position="10"/>
        <end position="325"/>
    </location>
</feature>
<evidence type="ECO:0000256" key="2">
    <source>
        <dbReference type="ARBA" id="ARBA00023002"/>
    </source>
</evidence>
<evidence type="ECO:0000259" key="3">
    <source>
        <dbReference type="SMART" id="SM00829"/>
    </source>
</evidence>
<dbReference type="SUPFAM" id="SSF50129">
    <property type="entry name" value="GroES-like"/>
    <property type="match status" value="1"/>
</dbReference>
<organism evidence="4 5">
    <name type="scientific">Actinotalea ferrariae CF5-4</name>
    <dbReference type="NCBI Taxonomy" id="948458"/>
    <lineage>
        <taxon>Bacteria</taxon>
        <taxon>Bacillati</taxon>
        <taxon>Actinomycetota</taxon>
        <taxon>Actinomycetes</taxon>
        <taxon>Micrococcales</taxon>
        <taxon>Cellulomonadaceae</taxon>
        <taxon>Actinotalea</taxon>
    </lineage>
</organism>
<comment type="caution">
    <text evidence="4">The sequence shown here is derived from an EMBL/GenBank/DDBJ whole genome shotgun (WGS) entry which is preliminary data.</text>
</comment>
<dbReference type="SMART" id="SM00829">
    <property type="entry name" value="PKS_ER"/>
    <property type="match status" value="1"/>
</dbReference>
<dbReference type="CDD" id="cd05286">
    <property type="entry name" value="QOR2"/>
    <property type="match status" value="1"/>
</dbReference>
<evidence type="ECO:0000313" key="4">
    <source>
        <dbReference type="EMBL" id="EYR64831.1"/>
    </source>
</evidence>
<evidence type="ECO:0000313" key="5">
    <source>
        <dbReference type="Proteomes" id="UP000019753"/>
    </source>
</evidence>
<dbReference type="Pfam" id="PF08240">
    <property type="entry name" value="ADH_N"/>
    <property type="match status" value="1"/>
</dbReference>
<keyword evidence="5" id="KW-1185">Reference proteome</keyword>
<proteinExistence type="predicted"/>
<dbReference type="OrthoDB" id="9780520at2"/>
<dbReference type="GO" id="GO:0070402">
    <property type="term" value="F:NADPH binding"/>
    <property type="evidence" value="ECO:0007669"/>
    <property type="project" value="TreeGrafter"/>
</dbReference>
<dbReference type="GO" id="GO:0003960">
    <property type="term" value="F:quinone reductase (NADPH) activity"/>
    <property type="evidence" value="ECO:0007669"/>
    <property type="project" value="InterPro"/>
</dbReference>
<dbReference type="InterPro" id="IPR047618">
    <property type="entry name" value="QOR-like"/>
</dbReference>
<dbReference type="GO" id="GO:0035925">
    <property type="term" value="F:mRNA 3'-UTR AU-rich region binding"/>
    <property type="evidence" value="ECO:0007669"/>
    <property type="project" value="TreeGrafter"/>
</dbReference>
<dbReference type="InterPro" id="IPR013154">
    <property type="entry name" value="ADH-like_N"/>
</dbReference>